<evidence type="ECO:0000256" key="1">
    <source>
        <dbReference type="SAM" id="Phobius"/>
    </source>
</evidence>
<protein>
    <recommendedName>
        <fullName evidence="4">Peptidase inhibitor I78 family protein</fullName>
    </recommendedName>
</protein>
<evidence type="ECO:0000313" key="2">
    <source>
        <dbReference type="EMBL" id="GGZ71724.1"/>
    </source>
</evidence>
<evidence type="ECO:0008006" key="4">
    <source>
        <dbReference type="Google" id="ProtNLM"/>
    </source>
</evidence>
<dbReference type="RefSeq" id="WP_189450988.1">
    <property type="nucleotide sequence ID" value="NZ_BMXY01000005.1"/>
</dbReference>
<evidence type="ECO:0000313" key="3">
    <source>
        <dbReference type="Proteomes" id="UP000643403"/>
    </source>
</evidence>
<reference evidence="3" key="1">
    <citation type="journal article" date="2019" name="Int. J. Syst. Evol. Microbiol.">
        <title>The Global Catalogue of Microorganisms (GCM) 10K type strain sequencing project: providing services to taxonomists for standard genome sequencing and annotation.</title>
        <authorList>
            <consortium name="The Broad Institute Genomics Platform"/>
            <consortium name="The Broad Institute Genome Sequencing Center for Infectious Disease"/>
            <person name="Wu L."/>
            <person name="Ma J."/>
        </authorList>
    </citation>
    <scope>NUCLEOTIDE SEQUENCE [LARGE SCALE GENOMIC DNA]</scope>
    <source>
        <strain evidence="3">KCTC 22558</strain>
    </source>
</reference>
<comment type="caution">
    <text evidence="2">The sequence shown here is derived from an EMBL/GenBank/DDBJ whole genome shotgun (WGS) entry which is preliminary data.</text>
</comment>
<sequence length="107" mass="11154">MPLQGTVREGDWVRLVVPVIVLVASVAACSAMGPADAGTPTACRPGNADQWIGRAASAAVVEQARVASGSQDVRLVMPDEATDEVVRSDRLSLYLDDGALITRTTCS</sequence>
<accession>A0ABQ3CB24</accession>
<proteinExistence type="predicted"/>
<keyword evidence="1" id="KW-0472">Membrane</keyword>
<dbReference type="EMBL" id="BMXY01000005">
    <property type="protein sequence ID" value="GGZ71724.1"/>
    <property type="molecule type" value="Genomic_DNA"/>
</dbReference>
<keyword evidence="3" id="KW-1185">Reference proteome</keyword>
<dbReference type="Gene3D" id="3.30.10.10">
    <property type="entry name" value="Trypsin Inhibitor V, subunit A"/>
    <property type="match status" value="1"/>
</dbReference>
<feature type="transmembrane region" description="Helical" evidence="1">
    <location>
        <begin position="12"/>
        <end position="33"/>
    </location>
</feature>
<name>A0ABQ3CB24_9GAMM</name>
<organism evidence="2 3">
    <name type="scientific">Cognatilysobacter xinjiangensis</name>
    <dbReference type="NCBI Taxonomy" id="546892"/>
    <lineage>
        <taxon>Bacteria</taxon>
        <taxon>Pseudomonadati</taxon>
        <taxon>Pseudomonadota</taxon>
        <taxon>Gammaproteobacteria</taxon>
        <taxon>Lysobacterales</taxon>
        <taxon>Lysobacteraceae</taxon>
        <taxon>Cognatilysobacter</taxon>
    </lineage>
</organism>
<keyword evidence="1" id="KW-1133">Transmembrane helix</keyword>
<keyword evidence="1" id="KW-0812">Transmembrane</keyword>
<dbReference type="Proteomes" id="UP000643403">
    <property type="component" value="Unassembled WGS sequence"/>
</dbReference>
<gene>
    <name evidence="2" type="ORF">GCM10008101_27450</name>
</gene>